<dbReference type="InterPro" id="IPR036388">
    <property type="entry name" value="WH-like_DNA-bd_sf"/>
</dbReference>
<keyword evidence="2" id="KW-0805">Transcription regulation</keyword>
<accession>A0ABS8Y2D2</accession>
<dbReference type="InterPro" id="IPR013324">
    <property type="entry name" value="RNA_pol_sigma_r3/r4-like"/>
</dbReference>
<evidence type="ECO:0000256" key="2">
    <source>
        <dbReference type="ARBA" id="ARBA00023015"/>
    </source>
</evidence>
<protein>
    <submittedName>
        <fullName evidence="7">RNA polymerase sigma factor</fullName>
    </submittedName>
</protein>
<evidence type="ECO:0000259" key="5">
    <source>
        <dbReference type="Pfam" id="PF04542"/>
    </source>
</evidence>
<reference evidence="7 8" key="1">
    <citation type="submission" date="2021-12" db="EMBL/GenBank/DDBJ databases">
        <title>Genome seq of P8.</title>
        <authorList>
            <person name="Seo T."/>
        </authorList>
    </citation>
    <scope>NUCLEOTIDE SEQUENCE [LARGE SCALE GENOMIC DNA]</scope>
    <source>
        <strain evidence="7 8">P8</strain>
    </source>
</reference>
<dbReference type="Pfam" id="PF08281">
    <property type="entry name" value="Sigma70_r4_2"/>
    <property type="match status" value="1"/>
</dbReference>
<dbReference type="Proteomes" id="UP001200741">
    <property type="component" value="Unassembled WGS sequence"/>
</dbReference>
<dbReference type="InterPro" id="IPR007627">
    <property type="entry name" value="RNA_pol_sigma70_r2"/>
</dbReference>
<dbReference type="InterPro" id="IPR013249">
    <property type="entry name" value="RNA_pol_sigma70_r4_t2"/>
</dbReference>
<organism evidence="7 8">
    <name type="scientific">Pelomonas cellulosilytica</name>
    <dbReference type="NCBI Taxonomy" id="2906762"/>
    <lineage>
        <taxon>Bacteria</taxon>
        <taxon>Pseudomonadati</taxon>
        <taxon>Pseudomonadota</taxon>
        <taxon>Betaproteobacteria</taxon>
        <taxon>Burkholderiales</taxon>
        <taxon>Sphaerotilaceae</taxon>
        <taxon>Roseateles</taxon>
    </lineage>
</organism>
<dbReference type="NCBIfam" id="TIGR02937">
    <property type="entry name" value="sigma70-ECF"/>
    <property type="match status" value="1"/>
</dbReference>
<keyword evidence="4" id="KW-0804">Transcription</keyword>
<dbReference type="SUPFAM" id="SSF88946">
    <property type="entry name" value="Sigma2 domain of RNA polymerase sigma factors"/>
    <property type="match status" value="1"/>
</dbReference>
<proteinExistence type="inferred from homology"/>
<comment type="similarity">
    <text evidence="1">Belongs to the sigma-70 factor family. ECF subfamily.</text>
</comment>
<comment type="caution">
    <text evidence="7">The sequence shown here is derived from an EMBL/GenBank/DDBJ whole genome shotgun (WGS) entry which is preliminary data.</text>
</comment>
<evidence type="ECO:0000313" key="7">
    <source>
        <dbReference type="EMBL" id="MCE4557868.1"/>
    </source>
</evidence>
<sequence>MTAALIKNLRETLARVRGALIRRGRNAHEAEDLVQEAWIRLACYAREQPVEQPEAFLMRAAFNLSIDAYRAQTARGEEVLIEDIVLIDVSPTAEATLLAKERLERLSVGISRMSDITRDLFRAHRIDGLTIVELARLHDLSTTTVHKHIAKATLQLTSWMEGW</sequence>
<evidence type="ECO:0000259" key="6">
    <source>
        <dbReference type="Pfam" id="PF08281"/>
    </source>
</evidence>
<feature type="domain" description="RNA polymerase sigma factor 70 region 4 type 2" evidence="6">
    <location>
        <begin position="110"/>
        <end position="152"/>
    </location>
</feature>
<dbReference type="SUPFAM" id="SSF88659">
    <property type="entry name" value="Sigma3 and sigma4 domains of RNA polymerase sigma factors"/>
    <property type="match status" value="1"/>
</dbReference>
<keyword evidence="8" id="KW-1185">Reference proteome</keyword>
<evidence type="ECO:0000313" key="8">
    <source>
        <dbReference type="Proteomes" id="UP001200741"/>
    </source>
</evidence>
<dbReference type="InterPro" id="IPR014284">
    <property type="entry name" value="RNA_pol_sigma-70_dom"/>
</dbReference>
<gene>
    <name evidence="7" type="ORF">LXT13_26100</name>
</gene>
<dbReference type="InterPro" id="IPR013325">
    <property type="entry name" value="RNA_pol_sigma_r2"/>
</dbReference>
<dbReference type="PANTHER" id="PTHR43133">
    <property type="entry name" value="RNA POLYMERASE ECF-TYPE SIGMA FACTO"/>
    <property type="match status" value="1"/>
</dbReference>
<dbReference type="EMBL" id="JAJTWU010000013">
    <property type="protein sequence ID" value="MCE4557868.1"/>
    <property type="molecule type" value="Genomic_DNA"/>
</dbReference>
<name>A0ABS8Y2D2_9BURK</name>
<dbReference type="PANTHER" id="PTHR43133:SF63">
    <property type="entry name" value="RNA POLYMERASE SIGMA FACTOR FECI-RELATED"/>
    <property type="match status" value="1"/>
</dbReference>
<feature type="domain" description="RNA polymerase sigma-70 region 2" evidence="5">
    <location>
        <begin position="11"/>
        <end position="73"/>
    </location>
</feature>
<dbReference type="RefSeq" id="WP_233375251.1">
    <property type="nucleotide sequence ID" value="NZ_JAJTWU010000013.1"/>
</dbReference>
<evidence type="ECO:0000256" key="3">
    <source>
        <dbReference type="ARBA" id="ARBA00023082"/>
    </source>
</evidence>
<dbReference type="Gene3D" id="1.10.1740.10">
    <property type="match status" value="1"/>
</dbReference>
<evidence type="ECO:0000256" key="1">
    <source>
        <dbReference type="ARBA" id="ARBA00010641"/>
    </source>
</evidence>
<dbReference type="InterPro" id="IPR039425">
    <property type="entry name" value="RNA_pol_sigma-70-like"/>
</dbReference>
<dbReference type="Gene3D" id="1.10.10.10">
    <property type="entry name" value="Winged helix-like DNA-binding domain superfamily/Winged helix DNA-binding domain"/>
    <property type="match status" value="1"/>
</dbReference>
<dbReference type="Pfam" id="PF04542">
    <property type="entry name" value="Sigma70_r2"/>
    <property type="match status" value="1"/>
</dbReference>
<keyword evidence="3" id="KW-0731">Sigma factor</keyword>
<evidence type="ECO:0000256" key="4">
    <source>
        <dbReference type="ARBA" id="ARBA00023163"/>
    </source>
</evidence>